<dbReference type="InterPro" id="IPR036869">
    <property type="entry name" value="J_dom_sf"/>
</dbReference>
<dbReference type="PROSITE" id="PS50076">
    <property type="entry name" value="DNAJ_2"/>
    <property type="match status" value="1"/>
</dbReference>
<dbReference type="PANTHER" id="PTHR45286:SF1">
    <property type="entry name" value="CHAPERONE DNAJ-DOMAIN SUPERFAMILY PROTEIN"/>
    <property type="match status" value="1"/>
</dbReference>
<protein>
    <recommendedName>
        <fullName evidence="1">J domain-containing protein</fullName>
    </recommendedName>
</protein>
<reference evidence="2" key="2">
    <citation type="submission" date="2022-01" db="EMBL/GenBank/DDBJ databases">
        <authorList>
            <person name="Hirooka S."/>
            <person name="Miyagishima S.Y."/>
        </authorList>
    </citation>
    <scope>NUCLEOTIDE SEQUENCE</scope>
    <source>
        <strain evidence="2">NBRC 102759</strain>
    </source>
</reference>
<dbReference type="SUPFAM" id="SSF46565">
    <property type="entry name" value="Chaperone J-domain"/>
    <property type="match status" value="1"/>
</dbReference>
<dbReference type="OrthoDB" id="445556at2759"/>
<accession>A0A9C7PQW1</accession>
<evidence type="ECO:0000313" key="2">
    <source>
        <dbReference type="EMBL" id="GJQ09093.1"/>
    </source>
</evidence>
<feature type="domain" description="J" evidence="1">
    <location>
        <begin position="135"/>
        <end position="203"/>
    </location>
</feature>
<name>A0A9C7PQW1_9RHOD</name>
<dbReference type="EMBL" id="BQMJ01000006">
    <property type="protein sequence ID" value="GJQ09093.1"/>
    <property type="molecule type" value="Genomic_DNA"/>
</dbReference>
<dbReference type="Proteomes" id="UP001061958">
    <property type="component" value="Unassembled WGS sequence"/>
</dbReference>
<proteinExistence type="predicted"/>
<reference evidence="2" key="1">
    <citation type="journal article" date="2022" name="Proc. Natl. Acad. Sci. U.S.A.">
        <title>Life cycle and functional genomics of the unicellular red alga Galdieria for elucidating algal and plant evolution and industrial use.</title>
        <authorList>
            <person name="Hirooka S."/>
            <person name="Itabashi T."/>
            <person name="Ichinose T.M."/>
            <person name="Onuma R."/>
            <person name="Fujiwara T."/>
            <person name="Yamashita S."/>
            <person name="Jong L.W."/>
            <person name="Tomita R."/>
            <person name="Iwane A.H."/>
            <person name="Miyagishima S.Y."/>
        </authorList>
    </citation>
    <scope>NUCLEOTIDE SEQUENCE</scope>
    <source>
        <strain evidence="2">NBRC 102759</strain>
    </source>
</reference>
<keyword evidence="3" id="KW-1185">Reference proteome</keyword>
<dbReference type="CDD" id="cd06257">
    <property type="entry name" value="DnaJ"/>
    <property type="match status" value="1"/>
</dbReference>
<sequence length="235" mass="27840">MLCRVLFIPNILNQRRNEKRARDNFRKQVIRSARRLHSCTNNKQSLLPKVNGQHNNGVENTSETSISSVHLACQRYFGASGIWGSPFFAGNRWKDAEAWIHHGSVYDWRGPGGPYSWTRQNRQQKEKETKHKSNNWYAVLNVPRTASLEQIKKAFRRKIIRIHPDVNELYRWNSHMRDWVCELLTAYHILRDPTTRAEYDRILEETMHGYQDITSKSEEKEERVLPLSDKQVMFF</sequence>
<comment type="caution">
    <text evidence="2">The sequence shown here is derived from an EMBL/GenBank/DDBJ whole genome shotgun (WGS) entry which is preliminary data.</text>
</comment>
<dbReference type="Gene3D" id="1.10.287.110">
    <property type="entry name" value="DnaJ domain"/>
    <property type="match status" value="1"/>
</dbReference>
<organism evidence="2 3">
    <name type="scientific">Galdieria partita</name>
    <dbReference type="NCBI Taxonomy" id="83374"/>
    <lineage>
        <taxon>Eukaryota</taxon>
        <taxon>Rhodophyta</taxon>
        <taxon>Bangiophyceae</taxon>
        <taxon>Galdieriales</taxon>
        <taxon>Galdieriaceae</taxon>
        <taxon>Galdieria</taxon>
    </lineage>
</organism>
<evidence type="ECO:0000259" key="1">
    <source>
        <dbReference type="PROSITE" id="PS50076"/>
    </source>
</evidence>
<dbReference type="Pfam" id="PF00226">
    <property type="entry name" value="DnaJ"/>
    <property type="match status" value="1"/>
</dbReference>
<dbReference type="AlphaFoldDB" id="A0A9C7PQW1"/>
<gene>
    <name evidence="2" type="ORF">GpartN1_g884.t1</name>
</gene>
<dbReference type="PANTHER" id="PTHR45286">
    <property type="entry name" value="CHAPERONE DNAJ-DOMAIN SUPERFAMILY PROTEIN"/>
    <property type="match status" value="1"/>
</dbReference>
<evidence type="ECO:0000313" key="3">
    <source>
        <dbReference type="Proteomes" id="UP001061958"/>
    </source>
</evidence>
<dbReference type="InterPro" id="IPR001623">
    <property type="entry name" value="DnaJ_domain"/>
</dbReference>
<dbReference type="SMART" id="SM00271">
    <property type="entry name" value="DnaJ"/>
    <property type="match status" value="1"/>
</dbReference>
<dbReference type="PRINTS" id="PR00625">
    <property type="entry name" value="JDOMAIN"/>
</dbReference>